<dbReference type="GO" id="GO:0055085">
    <property type="term" value="P:transmembrane transport"/>
    <property type="evidence" value="ECO:0007669"/>
    <property type="project" value="InterPro"/>
</dbReference>
<name>A0A9X3TXN2_9PROT</name>
<accession>A0A9X3TXN2</accession>
<dbReference type="GO" id="GO:0015920">
    <property type="term" value="P:lipopolysaccharide transport"/>
    <property type="evidence" value="ECO:0007669"/>
    <property type="project" value="TreeGrafter"/>
</dbReference>
<evidence type="ECO:0000313" key="7">
    <source>
        <dbReference type="EMBL" id="MDA5193646.1"/>
    </source>
</evidence>
<dbReference type="AlphaFoldDB" id="A0A9X3TXN2"/>
<dbReference type="InterPro" id="IPR030922">
    <property type="entry name" value="LptF"/>
</dbReference>
<feature type="transmembrane region" description="Helical" evidence="6">
    <location>
        <begin position="336"/>
        <end position="358"/>
    </location>
</feature>
<reference evidence="7" key="1">
    <citation type="submission" date="2022-08" db="EMBL/GenBank/DDBJ databases">
        <authorList>
            <person name="Vandamme P."/>
            <person name="Hettiarachchi A."/>
            <person name="Peeters C."/>
            <person name="Cnockaert M."/>
            <person name="Carlier A."/>
        </authorList>
    </citation>
    <scope>NUCLEOTIDE SEQUENCE</scope>
    <source>
        <strain evidence="7">LMG 31809</strain>
    </source>
</reference>
<dbReference type="PANTHER" id="PTHR33529">
    <property type="entry name" value="SLR0882 PROTEIN-RELATED"/>
    <property type="match status" value="1"/>
</dbReference>
<dbReference type="Proteomes" id="UP001141619">
    <property type="component" value="Unassembled WGS sequence"/>
</dbReference>
<dbReference type="InterPro" id="IPR005495">
    <property type="entry name" value="LptG/LptF_permease"/>
</dbReference>
<dbReference type="NCBIfam" id="TIGR04407">
    <property type="entry name" value="LptF_YjgP"/>
    <property type="match status" value="1"/>
</dbReference>
<dbReference type="EMBL" id="JANWOI010000002">
    <property type="protein sequence ID" value="MDA5193646.1"/>
    <property type="molecule type" value="Genomic_DNA"/>
</dbReference>
<keyword evidence="2" id="KW-1003">Cell membrane</keyword>
<protein>
    <submittedName>
        <fullName evidence="7">LPS export ABC transporter permease LptF</fullName>
    </submittedName>
</protein>
<comment type="subcellular location">
    <subcellularLocation>
        <location evidence="1">Cell membrane</location>
        <topology evidence="1">Multi-pass membrane protein</topology>
    </subcellularLocation>
</comment>
<evidence type="ECO:0000256" key="3">
    <source>
        <dbReference type="ARBA" id="ARBA00022692"/>
    </source>
</evidence>
<keyword evidence="8" id="KW-1185">Reference proteome</keyword>
<evidence type="ECO:0000256" key="5">
    <source>
        <dbReference type="ARBA" id="ARBA00023136"/>
    </source>
</evidence>
<feature type="transmembrane region" description="Helical" evidence="6">
    <location>
        <begin position="307"/>
        <end position="324"/>
    </location>
</feature>
<sequence>MYRIHRYVFRQVIIPLLVTLGIAALLLLLERMLRIFDFVINEGGPFSVVWRMLGSLLPHYLGLALPIGFFLGIQLGFRKLSQSSELDAIQSSGIGLHRLLPPLLGLALVLSCASILLTGFLQPYSRYAYQTLAFDVQSGTLGASIKAGTFNKLGSGLTLRIDGSEQGGDIMNGIFIERIASTGRVTAVTARTGQFHTTGDLGHLVLRLEDGILVDLDQRETNPRVLTFRSHDFIISLPHAEQFRERGADQTLEMTLPELYTSYQAGGPHANAAKAAFHARIVRALMLLAIPFFGIPLGVVAKRTTGSTGMFFGILLMLVLHKVLEFGEIYAAMGRGSVYAFLWLPLAIFAISSLRLFYISDSKVGGSPLQWLENIWTAILDLASRLRRKEPRTAV</sequence>
<organism evidence="7 8">
    <name type="scientific">Govanella unica</name>
    <dbReference type="NCBI Taxonomy" id="2975056"/>
    <lineage>
        <taxon>Bacteria</taxon>
        <taxon>Pseudomonadati</taxon>
        <taxon>Pseudomonadota</taxon>
        <taxon>Alphaproteobacteria</taxon>
        <taxon>Emcibacterales</taxon>
        <taxon>Govanellaceae</taxon>
        <taxon>Govanella</taxon>
    </lineage>
</organism>
<feature type="transmembrane region" description="Helical" evidence="6">
    <location>
        <begin position="99"/>
        <end position="121"/>
    </location>
</feature>
<evidence type="ECO:0000256" key="2">
    <source>
        <dbReference type="ARBA" id="ARBA00022475"/>
    </source>
</evidence>
<keyword evidence="3 6" id="KW-0812">Transmembrane</keyword>
<gene>
    <name evidence="7" type="primary">lptF</name>
    <name evidence="7" type="ORF">NYP16_06715</name>
</gene>
<proteinExistence type="predicted"/>
<evidence type="ECO:0000256" key="6">
    <source>
        <dbReference type="SAM" id="Phobius"/>
    </source>
</evidence>
<keyword evidence="5 6" id="KW-0472">Membrane</keyword>
<feature type="transmembrane region" description="Helical" evidence="6">
    <location>
        <begin position="12"/>
        <end position="29"/>
    </location>
</feature>
<dbReference type="Pfam" id="PF03739">
    <property type="entry name" value="LptF_LptG"/>
    <property type="match status" value="1"/>
</dbReference>
<dbReference type="PANTHER" id="PTHR33529:SF2">
    <property type="entry name" value="LIPOPOLYSACCHARIDE EXPORT SYSTEM PERMEASE PROTEIN LPTG"/>
    <property type="match status" value="1"/>
</dbReference>
<comment type="caution">
    <text evidence="7">The sequence shown here is derived from an EMBL/GenBank/DDBJ whole genome shotgun (WGS) entry which is preliminary data.</text>
</comment>
<dbReference type="RefSeq" id="WP_274943346.1">
    <property type="nucleotide sequence ID" value="NZ_JANWOI010000002.1"/>
</dbReference>
<feature type="transmembrane region" description="Helical" evidence="6">
    <location>
        <begin position="281"/>
        <end position="301"/>
    </location>
</feature>
<evidence type="ECO:0000256" key="1">
    <source>
        <dbReference type="ARBA" id="ARBA00004651"/>
    </source>
</evidence>
<evidence type="ECO:0000256" key="4">
    <source>
        <dbReference type="ARBA" id="ARBA00022989"/>
    </source>
</evidence>
<reference evidence="7" key="2">
    <citation type="journal article" date="2023" name="Syst. Appl. Microbiol.">
        <title>Govania unica gen. nov., sp. nov., a rare biosphere bacterium that represents a novel family in the class Alphaproteobacteria.</title>
        <authorList>
            <person name="Vandamme P."/>
            <person name="Peeters C."/>
            <person name="Hettiarachchi A."/>
            <person name="Cnockaert M."/>
            <person name="Carlier A."/>
        </authorList>
    </citation>
    <scope>NUCLEOTIDE SEQUENCE</scope>
    <source>
        <strain evidence="7">LMG 31809</strain>
    </source>
</reference>
<dbReference type="GO" id="GO:0043190">
    <property type="term" value="C:ATP-binding cassette (ABC) transporter complex"/>
    <property type="evidence" value="ECO:0007669"/>
    <property type="project" value="InterPro"/>
</dbReference>
<evidence type="ECO:0000313" key="8">
    <source>
        <dbReference type="Proteomes" id="UP001141619"/>
    </source>
</evidence>
<keyword evidence="4 6" id="KW-1133">Transmembrane helix</keyword>